<proteinExistence type="predicted"/>
<evidence type="ECO:0000313" key="3">
    <source>
        <dbReference type="EMBL" id="NOT35411.1"/>
    </source>
</evidence>
<organism evidence="3 4">
    <name type="scientific">Eiseniibacteriota bacterium</name>
    <dbReference type="NCBI Taxonomy" id="2212470"/>
    <lineage>
        <taxon>Bacteria</taxon>
        <taxon>Candidatus Eiseniibacteriota</taxon>
    </lineage>
</organism>
<accession>A0A849SLU9</accession>
<protein>
    <submittedName>
        <fullName evidence="3">Uncharacterized protein</fullName>
    </submittedName>
</protein>
<dbReference type="EMBL" id="JABFRW010000194">
    <property type="protein sequence ID" value="NOT35411.1"/>
    <property type="molecule type" value="Genomic_DNA"/>
</dbReference>
<reference evidence="3 4" key="1">
    <citation type="submission" date="2020-04" db="EMBL/GenBank/DDBJ databases">
        <title>Metagenomic profiling of ammonia- and methane-oxidizing microorganisms in a Dutch drinking water treatment plant.</title>
        <authorList>
            <person name="Poghosyan L."/>
            <person name="Leucker S."/>
        </authorList>
    </citation>
    <scope>NUCLEOTIDE SEQUENCE [LARGE SCALE GENOMIC DNA]</scope>
    <source>
        <strain evidence="3">S-RSF-IL-03</strain>
    </source>
</reference>
<feature type="signal peptide" evidence="2">
    <location>
        <begin position="1"/>
        <end position="20"/>
    </location>
</feature>
<feature type="compositionally biased region" description="Basic residues" evidence="1">
    <location>
        <begin position="81"/>
        <end position="93"/>
    </location>
</feature>
<name>A0A849SLU9_UNCEI</name>
<dbReference type="Proteomes" id="UP000580839">
    <property type="component" value="Unassembled WGS sequence"/>
</dbReference>
<feature type="region of interest" description="Disordered" evidence="1">
    <location>
        <begin position="69"/>
        <end position="93"/>
    </location>
</feature>
<feature type="chain" id="PRO_5032509415" evidence="2">
    <location>
        <begin position="21"/>
        <end position="93"/>
    </location>
</feature>
<dbReference type="AlphaFoldDB" id="A0A849SLU9"/>
<evidence type="ECO:0000313" key="4">
    <source>
        <dbReference type="Proteomes" id="UP000580839"/>
    </source>
</evidence>
<gene>
    <name evidence="3" type="ORF">HOP12_14800</name>
</gene>
<evidence type="ECO:0000256" key="1">
    <source>
        <dbReference type="SAM" id="MobiDB-lite"/>
    </source>
</evidence>
<evidence type="ECO:0000256" key="2">
    <source>
        <dbReference type="SAM" id="SignalP"/>
    </source>
</evidence>
<sequence length="93" mass="9839">MLRSGLAGLLLLFGGSAANATDASIYFIKDDGRRFSIEAIRVPPGQTEVITCGKGQEYVDVVFPPSVGGSASLAQADPPRRARTATSKRRSRS</sequence>
<keyword evidence="2" id="KW-0732">Signal</keyword>
<comment type="caution">
    <text evidence="3">The sequence shown here is derived from an EMBL/GenBank/DDBJ whole genome shotgun (WGS) entry which is preliminary data.</text>
</comment>